<reference evidence="1" key="1">
    <citation type="journal article" date="2021" name="Proc. Natl. Acad. Sci. U.S.A.">
        <title>A Catalog of Tens of Thousands of Viruses from Human Metagenomes Reveals Hidden Associations with Chronic Diseases.</title>
        <authorList>
            <person name="Tisza M.J."/>
            <person name="Buck C.B."/>
        </authorList>
    </citation>
    <scope>NUCLEOTIDE SEQUENCE</scope>
    <source>
        <strain evidence="1">CtYA416</strain>
    </source>
</reference>
<sequence length="29" mass="3245">MHLSIQIRDASNIENIPIGVQLLWGIILS</sequence>
<protein>
    <submittedName>
        <fullName evidence="1">Uncharacterized protein</fullName>
    </submittedName>
</protein>
<evidence type="ECO:0000313" key="1">
    <source>
        <dbReference type="EMBL" id="DAF97799.1"/>
    </source>
</evidence>
<proteinExistence type="predicted"/>
<dbReference type="EMBL" id="BK016136">
    <property type="protein sequence ID" value="DAF97799.1"/>
    <property type="molecule type" value="Genomic_DNA"/>
</dbReference>
<accession>A0A8S5UTJ7</accession>
<name>A0A8S5UTJ7_9CAUD</name>
<organism evidence="1">
    <name type="scientific">Myoviridae sp. ctYA416</name>
    <dbReference type="NCBI Taxonomy" id="2825125"/>
    <lineage>
        <taxon>Viruses</taxon>
        <taxon>Duplodnaviria</taxon>
        <taxon>Heunggongvirae</taxon>
        <taxon>Uroviricota</taxon>
        <taxon>Caudoviricetes</taxon>
    </lineage>
</organism>